<dbReference type="SMART" id="SM00389">
    <property type="entry name" value="HOX"/>
    <property type="match status" value="1"/>
</dbReference>
<feature type="domain" description="Homeobox" evidence="7">
    <location>
        <begin position="303"/>
        <end position="363"/>
    </location>
</feature>
<feature type="compositionally biased region" description="Basic and acidic residues" evidence="6">
    <location>
        <begin position="764"/>
        <end position="776"/>
    </location>
</feature>
<dbReference type="PROSITE" id="PS00027">
    <property type="entry name" value="HOMEOBOX_1"/>
    <property type="match status" value="1"/>
</dbReference>
<feature type="region of interest" description="Disordered" evidence="6">
    <location>
        <begin position="708"/>
        <end position="958"/>
    </location>
</feature>
<feature type="region of interest" description="Disordered" evidence="6">
    <location>
        <begin position="655"/>
        <end position="687"/>
    </location>
</feature>
<keyword evidence="1 4" id="KW-0238">DNA-binding</keyword>
<keyword evidence="2 4" id="KW-0371">Homeobox</keyword>
<dbReference type="PROSITE" id="PS50071">
    <property type="entry name" value="HOMEOBOX_2"/>
    <property type="match status" value="1"/>
</dbReference>
<dbReference type="GeneID" id="89986803"/>
<feature type="region of interest" description="Disordered" evidence="6">
    <location>
        <begin position="362"/>
        <end position="415"/>
    </location>
</feature>
<feature type="DNA-binding region" description="Homeobox" evidence="4">
    <location>
        <begin position="305"/>
        <end position="364"/>
    </location>
</feature>
<dbReference type="PANTHER" id="PTHR24324">
    <property type="entry name" value="HOMEOBOX PROTEIN HHEX"/>
    <property type="match status" value="1"/>
</dbReference>
<dbReference type="InterPro" id="IPR017970">
    <property type="entry name" value="Homeobox_CS"/>
</dbReference>
<name>A0ABZ2AN49_9TREE</name>
<comment type="subcellular location">
    <subcellularLocation>
        <location evidence="4 5">Nucleus</location>
    </subcellularLocation>
</comment>
<dbReference type="InterPro" id="IPR009057">
    <property type="entry name" value="Homeodomain-like_sf"/>
</dbReference>
<keyword evidence="3 4" id="KW-0539">Nucleus</keyword>
<dbReference type="Proteomes" id="UP001432216">
    <property type="component" value="Chromosome 1"/>
</dbReference>
<keyword evidence="9" id="KW-1185">Reference proteome</keyword>
<sequence length="958" mass="104040">MILLVIRVLRLPFYERREIISNPERRKQTAPDAGRLDLDGERPAPATTWRLEVPFHNFPLQQFLPSLVVTSPHHDDLTNNLYLSLTANSLFLAVSARPATPSTTSHHTYKAPPISLQNRSPLTDLRSLFFTERADRTIKNISVTFTQFFFFSFWINSCPPCHSQLLNRATPVARMVTRGMNNKGNLLLDRATTVDRPGNGSQPAPILTQPTIPPQPHTFQRSYQSQQTAYMHPYAPDIHQGMPSYSYGADVAPNYQFGSVPAVPQPFLPQQSTQPMTAHAGDIMPFGDDGSKDGDNALNTVEGLQVKHRRRTTPEQLKVLEFWYDINPKPDNQLREQLAAQLGMTKRNVQVWFQNRRAKMKGLAKKEAEEKESMRSPENTEGTEGSSSATDPSLTPLTDSAVPSSHFNLLAPPTSVNMGRRASLANGEAAKIEIFVAKRAAAQKREEVLYNAGGYSAPPGTRSPVLGQAYAARRGSIPYPTPQMSGPPASTSPLSPKFSAACRGPSTLHMAAVRNNTRRPSIPGAAQLISSGPFTPPRVVSNQHQTAAQNKGTRELSPIQDHEVYNTYGGEYQPWSGDLPPSMYLPPAEGFHDGRPFSHDSPLPNPAFSFGCAPQGLDAQEIMSIGQMDEKQQQMYMMMQQRDRLGSIASIGTMGTESGTEGGESASGEWLVDGPEGFDPDARRASAPPDLLHQIGLMGFATLPSGAPAPAPIRPSPLNAHFTPDSFQSTSPYYPPSTSSSSTYSFPLHPSSDSISNDSPTAAHFERLKPESRGEEPQQSQPQSQQQTPLAQNHVNPGPGNRMPSYTSTTDSQSPNNDVSQYNNNSMPYTGYQDGWNPSTQQQPFQQQHLTQTGQPASSIGAGAGAGLSIGLGHPSNSHLGHHQEPNQAQELQAAVSADEKTPTAEHAPRTLGHPGSNTDSLSSGGKKGGAKGGNEEGKDEFSYFSEFGGHDAVNVLV</sequence>
<dbReference type="CDD" id="cd00086">
    <property type="entry name" value="homeodomain"/>
    <property type="match status" value="1"/>
</dbReference>
<feature type="compositionally biased region" description="Basic and acidic residues" evidence="6">
    <location>
        <begin position="364"/>
        <end position="375"/>
    </location>
</feature>
<feature type="compositionally biased region" description="Low complexity" evidence="6">
    <location>
        <begin position="838"/>
        <end position="861"/>
    </location>
</feature>
<feature type="compositionally biased region" description="Basic and acidic residues" evidence="6">
    <location>
        <begin position="898"/>
        <end position="909"/>
    </location>
</feature>
<feature type="compositionally biased region" description="Polar residues" evidence="6">
    <location>
        <begin position="376"/>
        <end position="407"/>
    </location>
</feature>
<organism evidence="8 9">
    <name type="scientific">Cryptococcus decagattii</name>
    <dbReference type="NCBI Taxonomy" id="1859122"/>
    <lineage>
        <taxon>Eukaryota</taxon>
        <taxon>Fungi</taxon>
        <taxon>Dikarya</taxon>
        <taxon>Basidiomycota</taxon>
        <taxon>Agaricomycotina</taxon>
        <taxon>Tremellomycetes</taxon>
        <taxon>Tremellales</taxon>
        <taxon>Cryptococcaceae</taxon>
        <taxon>Cryptococcus</taxon>
        <taxon>Cryptococcus gattii species complex</taxon>
    </lineage>
</organism>
<evidence type="ECO:0000256" key="3">
    <source>
        <dbReference type="ARBA" id="ARBA00023242"/>
    </source>
</evidence>
<dbReference type="InterPro" id="IPR001356">
    <property type="entry name" value="HD"/>
</dbReference>
<accession>A0ABZ2AN49</accession>
<feature type="compositionally biased region" description="Polar residues" evidence="6">
    <location>
        <begin position="751"/>
        <end position="760"/>
    </location>
</feature>
<feature type="region of interest" description="Disordered" evidence="6">
    <location>
        <begin position="586"/>
        <end position="606"/>
    </location>
</feature>
<evidence type="ECO:0000256" key="1">
    <source>
        <dbReference type="ARBA" id="ARBA00023125"/>
    </source>
</evidence>
<dbReference type="SUPFAM" id="SSF46689">
    <property type="entry name" value="Homeodomain-like"/>
    <property type="match status" value="1"/>
</dbReference>
<feature type="compositionally biased region" description="Low complexity" evidence="6">
    <location>
        <begin position="655"/>
        <end position="669"/>
    </location>
</feature>
<dbReference type="Gene3D" id="1.10.10.60">
    <property type="entry name" value="Homeodomain-like"/>
    <property type="match status" value="1"/>
</dbReference>
<dbReference type="InterPro" id="IPR051000">
    <property type="entry name" value="Homeobox_DNA-bind_prot"/>
</dbReference>
<dbReference type="RefSeq" id="XP_064717996.1">
    <property type="nucleotide sequence ID" value="XM_064861924.1"/>
</dbReference>
<evidence type="ECO:0000313" key="9">
    <source>
        <dbReference type="Proteomes" id="UP001432216"/>
    </source>
</evidence>
<feature type="compositionally biased region" description="Low complexity" evidence="6">
    <location>
        <begin position="729"/>
        <end position="745"/>
    </location>
</feature>
<reference evidence="8 9" key="1">
    <citation type="submission" date="2024-01" db="EMBL/GenBank/DDBJ databases">
        <title>Comparative genomics of Cryptococcus and Kwoniella reveals pathogenesis evolution and contrasting modes of karyotype evolution via chromosome fusion or intercentromeric recombination.</title>
        <authorList>
            <person name="Coelho M.A."/>
            <person name="David-Palma M."/>
            <person name="Shea T."/>
            <person name="Bowers K."/>
            <person name="McGinley-Smith S."/>
            <person name="Mohammad A.W."/>
            <person name="Gnirke A."/>
            <person name="Yurkov A.M."/>
            <person name="Nowrousian M."/>
            <person name="Sun S."/>
            <person name="Cuomo C.A."/>
            <person name="Heitman J."/>
        </authorList>
    </citation>
    <scope>NUCLEOTIDE SEQUENCE [LARGE SCALE GENOMIC DNA]</scope>
    <source>
        <strain evidence="8 9">7685027</strain>
    </source>
</reference>
<protein>
    <recommendedName>
        <fullName evidence="7">Homeobox domain-containing protein</fullName>
    </recommendedName>
</protein>
<proteinExistence type="predicted"/>
<gene>
    <name evidence="8" type="ORF">IAS62_000027</name>
</gene>
<evidence type="ECO:0000256" key="4">
    <source>
        <dbReference type="PROSITE-ProRule" id="PRU00108"/>
    </source>
</evidence>
<evidence type="ECO:0000259" key="7">
    <source>
        <dbReference type="PROSITE" id="PS50071"/>
    </source>
</evidence>
<dbReference type="EMBL" id="CP143806">
    <property type="protein sequence ID" value="WVO18756.1"/>
    <property type="molecule type" value="Genomic_DNA"/>
</dbReference>
<evidence type="ECO:0000313" key="8">
    <source>
        <dbReference type="EMBL" id="WVO18756.1"/>
    </source>
</evidence>
<feature type="compositionally biased region" description="Polar residues" evidence="6">
    <location>
        <begin position="804"/>
        <end position="828"/>
    </location>
</feature>
<feature type="compositionally biased region" description="Low complexity" evidence="6">
    <location>
        <begin position="777"/>
        <end position="787"/>
    </location>
</feature>
<dbReference type="Pfam" id="PF00046">
    <property type="entry name" value="Homeodomain"/>
    <property type="match status" value="1"/>
</dbReference>
<evidence type="ECO:0000256" key="6">
    <source>
        <dbReference type="SAM" id="MobiDB-lite"/>
    </source>
</evidence>
<dbReference type="PANTHER" id="PTHR24324:SF9">
    <property type="entry name" value="HOMEOBOX DOMAIN-CONTAINING PROTEIN"/>
    <property type="match status" value="1"/>
</dbReference>
<evidence type="ECO:0000256" key="5">
    <source>
        <dbReference type="RuleBase" id="RU000682"/>
    </source>
</evidence>
<evidence type="ECO:0000256" key="2">
    <source>
        <dbReference type="ARBA" id="ARBA00023155"/>
    </source>
</evidence>